<evidence type="ECO:0000313" key="7">
    <source>
        <dbReference type="Proteomes" id="UP000465778"/>
    </source>
</evidence>
<dbReference type="EMBL" id="VDEM01000001">
    <property type="protein sequence ID" value="KAF0826155.1"/>
    <property type="molecule type" value="Genomic_DNA"/>
</dbReference>
<evidence type="ECO:0000313" key="6">
    <source>
        <dbReference type="EMBL" id="KAF0826155.1"/>
    </source>
</evidence>
<dbReference type="Pfam" id="PF09685">
    <property type="entry name" value="MamF_MmsF"/>
    <property type="match status" value="1"/>
</dbReference>
<accession>A0A800NGV0</accession>
<evidence type="ECO:0008006" key="8">
    <source>
        <dbReference type="Google" id="ProtNLM"/>
    </source>
</evidence>
<keyword evidence="4 5" id="KW-0472">Membrane</keyword>
<evidence type="ECO:0000256" key="5">
    <source>
        <dbReference type="SAM" id="Phobius"/>
    </source>
</evidence>
<evidence type="ECO:0000256" key="1">
    <source>
        <dbReference type="ARBA" id="ARBA00004141"/>
    </source>
</evidence>
<evidence type="ECO:0000256" key="4">
    <source>
        <dbReference type="ARBA" id="ARBA00023136"/>
    </source>
</evidence>
<proteinExistence type="predicted"/>
<comment type="caution">
    <text evidence="6">The sequence shown here is derived from an EMBL/GenBank/DDBJ whole genome shotgun (WGS) entry which is preliminary data.</text>
</comment>
<feature type="transmembrane region" description="Helical" evidence="5">
    <location>
        <begin position="118"/>
        <end position="151"/>
    </location>
</feature>
<comment type="subcellular location">
    <subcellularLocation>
        <location evidence="1">Membrane</location>
        <topology evidence="1">Multi-pass membrane protein</topology>
    </subcellularLocation>
</comment>
<dbReference type="AlphaFoldDB" id="A0A800NGV0"/>
<dbReference type="Proteomes" id="UP000465778">
    <property type="component" value="Unassembled WGS sequence"/>
</dbReference>
<feature type="transmembrane region" description="Helical" evidence="5">
    <location>
        <begin position="71"/>
        <end position="94"/>
    </location>
</feature>
<organism evidence="6 7">
    <name type="scientific">Cytobacillus firmus</name>
    <name type="common">Bacillus firmus</name>
    <dbReference type="NCBI Taxonomy" id="1399"/>
    <lineage>
        <taxon>Bacteria</taxon>
        <taxon>Bacillati</taxon>
        <taxon>Bacillota</taxon>
        <taxon>Bacilli</taxon>
        <taxon>Bacillales</taxon>
        <taxon>Bacillaceae</taxon>
        <taxon>Cytobacillus</taxon>
    </lineage>
</organism>
<protein>
    <recommendedName>
        <fullName evidence="8">Tic20 family protein</fullName>
    </recommendedName>
</protein>
<keyword evidence="2 5" id="KW-0812">Transmembrane</keyword>
<reference evidence="6 7" key="1">
    <citation type="journal article" date="2020" name="G3 (Bethesda)">
        <title>Whole Genome Sequencing and Comparative Genomics of Two Nematicidal Bacillus Strains Reveals a Wide Range of Possible Virulence Factors.</title>
        <authorList>
            <person name="Susic N."/>
            <person name="Janezic S."/>
            <person name="Rupnik M."/>
            <person name="Geric Stare B."/>
        </authorList>
    </citation>
    <scope>NUCLEOTIDE SEQUENCE [LARGE SCALE GENOMIC DNA]</scope>
    <source>
        <strain evidence="6 7">I-1582</strain>
    </source>
</reference>
<gene>
    <name evidence="6" type="ORF">KIS1582_0294</name>
</gene>
<name>A0A800NGV0_CYTFI</name>
<dbReference type="InterPro" id="IPR019109">
    <property type="entry name" value="MamF_MmsF"/>
</dbReference>
<evidence type="ECO:0000256" key="3">
    <source>
        <dbReference type="ARBA" id="ARBA00022989"/>
    </source>
</evidence>
<sequence length="170" mass="19961">MRQPVFNMCIQVVPIENRKLRLQRERAKIKKYMKPFRLNNVNNKRIIIYIEDNLGGNRMNDYKMPSNDERLIAAAIYVTSFFTVFVGPLIIWLLKKNDSEFVDYHGKEYLNFLISYTIYSTISVVLMIILIGVITIWIVGILAFIFTIVAAVKAYEGKEYRIPLVFRILK</sequence>
<keyword evidence="3 5" id="KW-1133">Transmembrane helix</keyword>
<evidence type="ECO:0000256" key="2">
    <source>
        <dbReference type="ARBA" id="ARBA00022692"/>
    </source>
</evidence>